<dbReference type="SUPFAM" id="SSF52402">
    <property type="entry name" value="Adenine nucleotide alpha hydrolases-like"/>
    <property type="match status" value="1"/>
</dbReference>
<dbReference type="PRINTS" id="PR00344">
    <property type="entry name" value="BCTRLSENSOR"/>
</dbReference>
<reference evidence="17 18" key="1">
    <citation type="submission" date="2012-08" db="EMBL/GenBank/DDBJ databases">
        <title>Whole genome shotgun sequence of Austwickia chelonae NBRC 105200.</title>
        <authorList>
            <person name="Yoshida I."/>
            <person name="Hosoyama A."/>
            <person name="Tsuchikane K."/>
            <person name="Katsumata H."/>
            <person name="Ando Y."/>
            <person name="Ohji S."/>
            <person name="Hamada M."/>
            <person name="Tamura T."/>
            <person name="Yamazoe A."/>
            <person name="Yamazaki S."/>
            <person name="Fujita N."/>
        </authorList>
    </citation>
    <scope>NUCLEOTIDE SEQUENCE [LARGE SCALE GENOMIC DNA]</scope>
    <source>
        <strain evidence="17 18">NBRC 105200</strain>
    </source>
</reference>
<evidence type="ECO:0000256" key="14">
    <source>
        <dbReference type="SAM" id="MobiDB-lite"/>
    </source>
</evidence>
<feature type="transmembrane region" description="Helical" evidence="15">
    <location>
        <begin position="380"/>
        <end position="399"/>
    </location>
</feature>
<dbReference type="OrthoDB" id="9806130at2"/>
<evidence type="ECO:0000256" key="15">
    <source>
        <dbReference type="SAM" id="Phobius"/>
    </source>
</evidence>
<protein>
    <recommendedName>
        <fullName evidence="4">histidine kinase</fullName>
        <ecNumber evidence="4">2.7.13.3</ecNumber>
    </recommendedName>
</protein>
<dbReference type="CDD" id="cd00082">
    <property type="entry name" value="HisKA"/>
    <property type="match status" value="1"/>
</dbReference>
<feature type="compositionally biased region" description="Low complexity" evidence="14">
    <location>
        <begin position="840"/>
        <end position="851"/>
    </location>
</feature>
<dbReference type="InterPro" id="IPR004358">
    <property type="entry name" value="Sig_transdc_His_kin-like_C"/>
</dbReference>
<keyword evidence="10" id="KW-0067">ATP-binding</keyword>
<keyword evidence="18" id="KW-1185">Reference proteome</keyword>
<dbReference type="EC" id="2.7.13.3" evidence="4"/>
<dbReference type="PROSITE" id="PS50109">
    <property type="entry name" value="HIS_KIN"/>
    <property type="match status" value="1"/>
</dbReference>
<dbReference type="STRING" id="100225.SAMN05421595_2517"/>
<feature type="region of interest" description="Disordered" evidence="14">
    <location>
        <begin position="815"/>
        <end position="870"/>
    </location>
</feature>
<feature type="domain" description="Histidine kinase" evidence="16">
    <location>
        <begin position="625"/>
        <end position="836"/>
    </location>
</feature>
<evidence type="ECO:0000259" key="16">
    <source>
        <dbReference type="PROSITE" id="PS50109"/>
    </source>
</evidence>
<dbReference type="InterPro" id="IPR038318">
    <property type="entry name" value="KdpD_sf"/>
</dbReference>
<evidence type="ECO:0000256" key="13">
    <source>
        <dbReference type="ARBA" id="ARBA00023136"/>
    </source>
</evidence>
<feature type="transmembrane region" description="Helical" evidence="15">
    <location>
        <begin position="455"/>
        <end position="475"/>
    </location>
</feature>
<evidence type="ECO:0000256" key="6">
    <source>
        <dbReference type="ARBA" id="ARBA00022679"/>
    </source>
</evidence>
<dbReference type="eggNOG" id="COG2205">
    <property type="taxonomic scope" value="Bacteria"/>
</dbReference>
<comment type="caution">
    <text evidence="17">The sequence shown here is derived from an EMBL/GenBank/DDBJ whole genome shotgun (WGS) entry which is preliminary data.</text>
</comment>
<evidence type="ECO:0000313" key="17">
    <source>
        <dbReference type="EMBL" id="GAB79209.1"/>
    </source>
</evidence>
<evidence type="ECO:0000256" key="2">
    <source>
        <dbReference type="ARBA" id="ARBA00004141"/>
    </source>
</evidence>
<dbReference type="GO" id="GO:0005524">
    <property type="term" value="F:ATP binding"/>
    <property type="evidence" value="ECO:0007669"/>
    <property type="project" value="UniProtKB-KW"/>
</dbReference>
<dbReference type="Gene3D" id="3.40.50.620">
    <property type="entry name" value="HUPs"/>
    <property type="match status" value="1"/>
</dbReference>
<dbReference type="CDD" id="cd01987">
    <property type="entry name" value="USP_KdpD-like"/>
    <property type="match status" value="1"/>
</dbReference>
<sequence>MRRGTLRIYLGAAPGVGKTVAMLGEGHRRAERGADVVVGFVETHDRAYTARAASGLETIPRRVTTYRGVEFTELDTDAVLARSPQVVLVDELAHSNVPGSARRRRYEDIEVLLAAGIDVVSTVNIQHLESLNDAVFAITGVRQRETVPDGVVRGADQIELVDMSPESLRRRMAHGNVYKAEKVDAALASYFRPGNLAALRELALLWLADRVDERLESYRADHEIRSSWPARERVVVAVTAGPEGESVLRRGARIASRGAGGELTAVYVRRSDGLIGSETSTVTARHTLTQELGGQFHTVAGDDIAEAILAFARRVNASQIVLGASSRSRWARLFSEGVGDQVVAGSGDIDVHLVTHARVAAGGGAGRRSRVGLGRARVRLGWASALAGPAALTGILVAAQGYHQLPLDVMLYLAVAVGVALLGGLGPALLCSVLGALMLNWFFTPPLHTFTVAEPVNMILLVVYLLVSAAVASVVHHSARRAAEAAAAQREAAGLTRVTHAMLSSTEPLPLLLQECLDIFGMTSGAVVRTPAGPSVEETGRPRLLAAVGGFTVDDVTGASVREQIDDETTLVLSGRELRAQDQSLVTAYAANAAAVLTRQRLRAEEAAASSLAQDNRARQALLSAVSHDLRTPLAAVKAAVSSLRSDEVVFSDEDEAELLAAIEESTDRLDALVGNLLDLSRLETGAMRPHRVVFDVVAAVRATTQESSTPERVSLWEQGECLAYADPGLLDRVVANLVENALRHAPRDSQVVVNVARVGGRTQVRVIDNGPGVPRSEYDRIFQPFRRQGDVPAGDGVGLGLAVARGLAESMDASVTADDTPGGGLTMTVDLPGEPLRVGPEPEGTGPAAGSADVPGEDVPAGAPGRTPR</sequence>
<keyword evidence="9 17" id="KW-0418">Kinase</keyword>
<keyword evidence="13 15" id="KW-0472">Membrane</keyword>
<dbReference type="Gene3D" id="3.40.50.300">
    <property type="entry name" value="P-loop containing nucleotide triphosphate hydrolases"/>
    <property type="match status" value="1"/>
</dbReference>
<dbReference type="PANTHER" id="PTHR45569:SF1">
    <property type="entry name" value="SENSOR PROTEIN KDPD"/>
    <property type="match status" value="1"/>
</dbReference>
<dbReference type="GO" id="GO:0005886">
    <property type="term" value="C:plasma membrane"/>
    <property type="evidence" value="ECO:0007669"/>
    <property type="project" value="UniProtKB-SubCell"/>
</dbReference>
<evidence type="ECO:0000256" key="10">
    <source>
        <dbReference type="ARBA" id="ARBA00022840"/>
    </source>
</evidence>
<evidence type="ECO:0000256" key="4">
    <source>
        <dbReference type="ARBA" id="ARBA00012438"/>
    </source>
</evidence>
<dbReference type="InterPro" id="IPR036097">
    <property type="entry name" value="HisK_dim/P_sf"/>
</dbReference>
<dbReference type="SUPFAM" id="SSF47384">
    <property type="entry name" value="Homodimeric domain of signal transducing histidine kinase"/>
    <property type="match status" value="1"/>
</dbReference>
<dbReference type="SMART" id="SM00387">
    <property type="entry name" value="HATPase_c"/>
    <property type="match status" value="1"/>
</dbReference>
<keyword evidence="6" id="KW-0808">Transferase</keyword>
<keyword evidence="7 15" id="KW-0812">Transmembrane</keyword>
<keyword evidence="5" id="KW-0597">Phosphoprotein</keyword>
<feature type="transmembrane region" description="Helical" evidence="15">
    <location>
        <begin position="411"/>
        <end position="443"/>
    </location>
</feature>
<evidence type="ECO:0000256" key="11">
    <source>
        <dbReference type="ARBA" id="ARBA00022989"/>
    </source>
</evidence>
<keyword evidence="11 15" id="KW-1133">Transmembrane helix</keyword>
<evidence type="ECO:0000256" key="5">
    <source>
        <dbReference type="ARBA" id="ARBA00022553"/>
    </source>
</evidence>
<dbReference type="Pfam" id="PF02518">
    <property type="entry name" value="HATPase_c"/>
    <property type="match status" value="1"/>
</dbReference>
<dbReference type="InterPro" id="IPR003594">
    <property type="entry name" value="HATPase_dom"/>
</dbReference>
<dbReference type="CDD" id="cd00075">
    <property type="entry name" value="HATPase"/>
    <property type="match status" value="1"/>
</dbReference>
<evidence type="ECO:0000256" key="7">
    <source>
        <dbReference type="ARBA" id="ARBA00022692"/>
    </source>
</evidence>
<gene>
    <name evidence="17" type="primary">kdpD</name>
    <name evidence="17" type="ORF">AUCHE_21_00350</name>
</gene>
<dbReference type="AlphaFoldDB" id="K6VR32"/>
<dbReference type="InterPro" id="IPR036890">
    <property type="entry name" value="HATPase_C_sf"/>
</dbReference>
<dbReference type="Gene3D" id="1.10.287.130">
    <property type="match status" value="1"/>
</dbReference>
<dbReference type="Pfam" id="PF02702">
    <property type="entry name" value="KdpD"/>
    <property type="match status" value="1"/>
</dbReference>
<keyword evidence="8" id="KW-0547">Nucleotide-binding</keyword>
<dbReference type="InterPro" id="IPR014729">
    <property type="entry name" value="Rossmann-like_a/b/a_fold"/>
</dbReference>
<dbReference type="InterPro" id="IPR003661">
    <property type="entry name" value="HisK_dim/P_dom"/>
</dbReference>
<evidence type="ECO:0000256" key="3">
    <source>
        <dbReference type="ARBA" id="ARBA00004236"/>
    </source>
</evidence>
<dbReference type="Pfam" id="PF13493">
    <property type="entry name" value="DUF4118"/>
    <property type="match status" value="1"/>
</dbReference>
<evidence type="ECO:0000256" key="1">
    <source>
        <dbReference type="ARBA" id="ARBA00000085"/>
    </source>
</evidence>
<evidence type="ECO:0000256" key="12">
    <source>
        <dbReference type="ARBA" id="ARBA00023012"/>
    </source>
</evidence>
<dbReference type="SUPFAM" id="SSF55874">
    <property type="entry name" value="ATPase domain of HSP90 chaperone/DNA topoisomerase II/histidine kinase"/>
    <property type="match status" value="1"/>
</dbReference>
<organism evidence="17 18">
    <name type="scientific">Austwickia chelonae NBRC 105200</name>
    <dbReference type="NCBI Taxonomy" id="1184607"/>
    <lineage>
        <taxon>Bacteria</taxon>
        <taxon>Bacillati</taxon>
        <taxon>Actinomycetota</taxon>
        <taxon>Actinomycetes</taxon>
        <taxon>Micrococcales</taxon>
        <taxon>Dermatophilaceae</taxon>
        <taxon>Austwickia</taxon>
    </lineage>
</organism>
<dbReference type="RefSeq" id="WP_006503966.1">
    <property type="nucleotide sequence ID" value="NZ_BAGZ01000021.1"/>
</dbReference>
<accession>K6VR32</accession>
<dbReference type="Pfam" id="PF00512">
    <property type="entry name" value="HisKA"/>
    <property type="match status" value="1"/>
</dbReference>
<evidence type="ECO:0000313" key="18">
    <source>
        <dbReference type="Proteomes" id="UP000008495"/>
    </source>
</evidence>
<dbReference type="EMBL" id="BAGZ01000021">
    <property type="protein sequence ID" value="GAB79209.1"/>
    <property type="molecule type" value="Genomic_DNA"/>
</dbReference>
<dbReference type="InterPro" id="IPR025201">
    <property type="entry name" value="KdpD_TM"/>
</dbReference>
<proteinExistence type="predicted"/>
<dbReference type="InterPro" id="IPR006016">
    <property type="entry name" value="UspA"/>
</dbReference>
<dbReference type="Gene3D" id="1.20.120.620">
    <property type="entry name" value="Backbone structure of the membrane domain of e. Coli histidine kinase receptor kdpd"/>
    <property type="match status" value="1"/>
</dbReference>
<comment type="catalytic activity">
    <reaction evidence="1">
        <text>ATP + protein L-histidine = ADP + protein N-phospho-L-histidine.</text>
        <dbReference type="EC" id="2.7.13.3"/>
    </reaction>
</comment>
<dbReference type="InterPro" id="IPR003852">
    <property type="entry name" value="Sig_transdc_His_kinase_KdpD_N"/>
</dbReference>
<name>K6VR32_9MICO</name>
<dbReference type="FunFam" id="3.40.50.620:FF:000112">
    <property type="entry name" value="Sensor histidine kinase KdpD"/>
    <property type="match status" value="1"/>
</dbReference>
<dbReference type="InterPro" id="IPR005467">
    <property type="entry name" value="His_kinase_dom"/>
</dbReference>
<evidence type="ECO:0000256" key="9">
    <source>
        <dbReference type="ARBA" id="ARBA00022777"/>
    </source>
</evidence>
<dbReference type="GO" id="GO:0000155">
    <property type="term" value="F:phosphorelay sensor kinase activity"/>
    <property type="evidence" value="ECO:0007669"/>
    <property type="project" value="InterPro"/>
</dbReference>
<dbReference type="Pfam" id="PF00582">
    <property type="entry name" value="Usp"/>
    <property type="match status" value="1"/>
</dbReference>
<dbReference type="InterPro" id="IPR027417">
    <property type="entry name" value="P-loop_NTPase"/>
</dbReference>
<dbReference type="InterPro" id="IPR052023">
    <property type="entry name" value="Histidine_kinase_KdpD"/>
</dbReference>
<evidence type="ECO:0000256" key="8">
    <source>
        <dbReference type="ARBA" id="ARBA00022741"/>
    </source>
</evidence>
<dbReference type="PANTHER" id="PTHR45569">
    <property type="entry name" value="SENSOR PROTEIN KDPD"/>
    <property type="match status" value="1"/>
</dbReference>
<keyword evidence="12" id="KW-0902">Two-component regulatory system</keyword>
<comment type="subcellular location">
    <subcellularLocation>
        <location evidence="3">Cell membrane</location>
    </subcellularLocation>
    <subcellularLocation>
        <location evidence="2">Membrane</location>
        <topology evidence="2">Multi-pass membrane protein</topology>
    </subcellularLocation>
</comment>
<dbReference type="GO" id="GO:0005737">
    <property type="term" value="C:cytoplasm"/>
    <property type="evidence" value="ECO:0007669"/>
    <property type="project" value="UniProtKB-ARBA"/>
</dbReference>
<dbReference type="Gene3D" id="3.30.565.10">
    <property type="entry name" value="Histidine kinase-like ATPase, C-terminal domain"/>
    <property type="match status" value="1"/>
</dbReference>
<dbReference type="Proteomes" id="UP000008495">
    <property type="component" value="Unassembled WGS sequence"/>
</dbReference>
<dbReference type="SMART" id="SM00388">
    <property type="entry name" value="HisKA"/>
    <property type="match status" value="1"/>
</dbReference>
<dbReference type="FunFam" id="3.40.50.300:FF:000483">
    <property type="entry name" value="Sensor histidine kinase KdpD"/>
    <property type="match status" value="1"/>
</dbReference>